<dbReference type="SUPFAM" id="SSF52172">
    <property type="entry name" value="CheY-like"/>
    <property type="match status" value="2"/>
</dbReference>
<dbReference type="SMART" id="SM00388">
    <property type="entry name" value="HisKA"/>
    <property type="match status" value="1"/>
</dbReference>
<dbReference type="InterPro" id="IPR001789">
    <property type="entry name" value="Sig_transdc_resp-reg_receiver"/>
</dbReference>
<dbReference type="InterPro" id="IPR005467">
    <property type="entry name" value="His_kinase_dom"/>
</dbReference>
<dbReference type="InterPro" id="IPR003661">
    <property type="entry name" value="HisK_dim/P_dom"/>
</dbReference>
<feature type="region of interest" description="Disordered" evidence="13">
    <location>
        <begin position="632"/>
        <end position="658"/>
    </location>
</feature>
<evidence type="ECO:0000313" key="18">
    <source>
        <dbReference type="Proteomes" id="UP000241346"/>
    </source>
</evidence>
<dbReference type="Gene3D" id="3.30.565.10">
    <property type="entry name" value="Histidine kinase-like ATPase, C-terminal domain"/>
    <property type="match status" value="1"/>
</dbReference>
<keyword evidence="12" id="KW-0175">Coiled coil</keyword>
<evidence type="ECO:0000256" key="4">
    <source>
        <dbReference type="ARBA" id="ARBA00022679"/>
    </source>
</evidence>
<evidence type="ECO:0000256" key="11">
    <source>
        <dbReference type="PROSITE-ProRule" id="PRU00169"/>
    </source>
</evidence>
<keyword evidence="6 17" id="KW-0418">Kinase</keyword>
<evidence type="ECO:0000256" key="3">
    <source>
        <dbReference type="ARBA" id="ARBA00022553"/>
    </source>
</evidence>
<keyword evidence="14" id="KW-0812">Transmembrane</keyword>
<evidence type="ECO:0000256" key="12">
    <source>
        <dbReference type="SAM" id="Coils"/>
    </source>
</evidence>
<dbReference type="PROSITE" id="PS50110">
    <property type="entry name" value="RESPONSE_REGULATORY"/>
    <property type="match status" value="2"/>
</dbReference>
<reference evidence="17 18" key="1">
    <citation type="submission" date="2018-03" db="EMBL/GenBank/DDBJ databases">
        <title>Whole genome sequencing of Histamine producing bacteria.</title>
        <authorList>
            <person name="Butler K."/>
        </authorList>
    </citation>
    <scope>NUCLEOTIDE SEQUENCE [LARGE SCALE GENOMIC DNA]</scope>
    <source>
        <strain evidence="17 18">DSM 19138</strain>
    </source>
</reference>
<evidence type="ECO:0000256" key="7">
    <source>
        <dbReference type="ARBA" id="ARBA00022840"/>
    </source>
</evidence>
<feature type="domain" description="Response regulatory" evidence="16">
    <location>
        <begin position="491"/>
        <end position="612"/>
    </location>
</feature>
<dbReference type="Pfam" id="PF00072">
    <property type="entry name" value="Response_reg"/>
    <property type="match status" value="2"/>
</dbReference>
<dbReference type="FunFam" id="3.30.565.10:FF:000010">
    <property type="entry name" value="Sensor histidine kinase RcsC"/>
    <property type="match status" value="1"/>
</dbReference>
<dbReference type="SMART" id="SM00448">
    <property type="entry name" value="REC"/>
    <property type="match status" value="2"/>
</dbReference>
<evidence type="ECO:0000256" key="1">
    <source>
        <dbReference type="ARBA" id="ARBA00000085"/>
    </source>
</evidence>
<feature type="modified residue" description="4-aspartylphosphate" evidence="11">
    <location>
        <position position="738"/>
    </location>
</feature>
<proteinExistence type="predicted"/>
<dbReference type="InterPro" id="IPR004358">
    <property type="entry name" value="Sig_transdc_His_kin-like_C"/>
</dbReference>
<keyword evidence="8" id="KW-0902">Two-component regulatory system</keyword>
<dbReference type="PRINTS" id="PR00344">
    <property type="entry name" value="BCTRLSENSOR"/>
</dbReference>
<dbReference type="RefSeq" id="WP_107296163.1">
    <property type="nucleotide sequence ID" value="NZ_PYMB01000001.1"/>
</dbReference>
<dbReference type="Gene3D" id="1.10.287.130">
    <property type="match status" value="1"/>
</dbReference>
<dbReference type="Gene3D" id="3.40.50.2300">
    <property type="match status" value="2"/>
</dbReference>
<sequence>MKDVTRPLKKHRQFGIAKQLLFSIILLSSLFTLLSTTLSLYLEYKGELKDIESRFTQIQDSYQSSLTSSLWVEDRELLMTQAEGVLSLPSISYVKIFDDSQVILELGEALNDGVLEKQWQLSHQAMKKEFVLGTLMVQSDLKPVYQSLYDTFLLLLFGHSLQIFFISICIMLIAYHLVVKPLTKMSIAVTKFNEQNVPLPVTLPKRWFDDEVTTLAEQYNRSAGYIRQHYMELEEARETAEQANLKKSEFLANMSHEIRTPMNGIIGLSGLMREMEMPADQKEYINMLHTSSLSLLDLINDILDFSKIEAGQFELESVPLNLFEVNKEVESLFMIKAAEKGLKFSCSVEKTISPMLMGDGAKLRQILNNLVSNAIKFTDKGQVNLAIEHLGSTEELAKVKFSIIDTGIGVAKDKQAAIFEKFQQADGSTTRQYGGTGLGLAICREMVKLMGGEIVVDSEPGKGSTFSFVIELPKEKTNIPVEERSVLEGLNILLVDDSMLNMRITTVQLEAFGAKAVSCLDPHMAIPMAEKAAAQQKAFDVVILDKYMPILGGFELAEQLQRHFGANCPQLMMISAAPEMNDEEKAASLGIKSFLTRPYKDAHLKWAILKLVSKSPESGSDEQVLGSELANESASDDILVQEQPATEPTLLPTEKTRTDIKSALKEKIEKSEKKEEQGKVETEAEPLVKVLVVEDTLINQKVAKMMLEKAGAVVEIVENGKLAVDIYQEKRFDVIFMDCQMPVMDGFEATRQIRELEKQTGSFTPIIALTANVVKEEKDKCFDAGMNDFVSKPVNLQILKQKLEQHAPLAESPVS</sequence>
<dbReference type="FunFam" id="1.10.287.130:FF:000002">
    <property type="entry name" value="Two-component osmosensing histidine kinase"/>
    <property type="match status" value="1"/>
</dbReference>
<feature type="transmembrane region" description="Helical" evidence="14">
    <location>
        <begin position="20"/>
        <end position="42"/>
    </location>
</feature>
<dbReference type="CDD" id="cd00082">
    <property type="entry name" value="HisKA"/>
    <property type="match status" value="1"/>
</dbReference>
<feature type="domain" description="Response regulatory" evidence="16">
    <location>
        <begin position="689"/>
        <end position="807"/>
    </location>
</feature>
<dbReference type="AlphaFoldDB" id="A0A2T3NJ50"/>
<evidence type="ECO:0000256" key="5">
    <source>
        <dbReference type="ARBA" id="ARBA00022741"/>
    </source>
</evidence>
<dbReference type="InterPro" id="IPR003594">
    <property type="entry name" value="HATPase_dom"/>
</dbReference>
<evidence type="ECO:0000256" key="8">
    <source>
        <dbReference type="ARBA" id="ARBA00023012"/>
    </source>
</evidence>
<dbReference type="InterPro" id="IPR011006">
    <property type="entry name" value="CheY-like_superfamily"/>
</dbReference>
<dbReference type="Pfam" id="PF02518">
    <property type="entry name" value="HATPase_c"/>
    <property type="match status" value="1"/>
</dbReference>
<feature type="transmembrane region" description="Helical" evidence="14">
    <location>
        <begin position="152"/>
        <end position="178"/>
    </location>
</feature>
<dbReference type="CDD" id="cd17546">
    <property type="entry name" value="REC_hyHK_CKI1_RcsC-like"/>
    <property type="match status" value="1"/>
</dbReference>
<evidence type="ECO:0000259" key="15">
    <source>
        <dbReference type="PROSITE" id="PS50109"/>
    </source>
</evidence>
<feature type="modified residue" description="4-aspartylphosphate" evidence="11">
    <location>
        <position position="545"/>
    </location>
</feature>
<evidence type="ECO:0000256" key="9">
    <source>
        <dbReference type="ARBA" id="ARBA00064003"/>
    </source>
</evidence>
<feature type="domain" description="Histidine kinase" evidence="15">
    <location>
        <begin position="253"/>
        <end position="474"/>
    </location>
</feature>
<dbReference type="InterPro" id="IPR033414">
    <property type="entry name" value="Sensor_dom"/>
</dbReference>
<dbReference type="Proteomes" id="UP000241346">
    <property type="component" value="Unassembled WGS sequence"/>
</dbReference>
<dbReference type="PROSITE" id="PS50109">
    <property type="entry name" value="HIS_KIN"/>
    <property type="match status" value="1"/>
</dbReference>
<dbReference type="GO" id="GO:0005524">
    <property type="term" value="F:ATP binding"/>
    <property type="evidence" value="ECO:0007669"/>
    <property type="project" value="UniProtKB-KW"/>
</dbReference>
<keyword evidence="7" id="KW-0067">ATP-binding</keyword>
<dbReference type="GO" id="GO:0000155">
    <property type="term" value="F:phosphorelay sensor kinase activity"/>
    <property type="evidence" value="ECO:0007669"/>
    <property type="project" value="InterPro"/>
</dbReference>
<dbReference type="PANTHER" id="PTHR45339:SF5">
    <property type="entry name" value="HISTIDINE KINASE"/>
    <property type="match status" value="1"/>
</dbReference>
<keyword evidence="3 11" id="KW-0597">Phosphoprotein</keyword>
<comment type="subunit">
    <text evidence="9">At low DSF concentrations, interacts with RpfF.</text>
</comment>
<name>A0A2T3NJ50_9GAMM</name>
<dbReference type="EMBL" id="PYMB01000001">
    <property type="protein sequence ID" value="PSW15544.1"/>
    <property type="molecule type" value="Genomic_DNA"/>
</dbReference>
<dbReference type="SUPFAM" id="SSF55874">
    <property type="entry name" value="ATPase domain of HSP90 chaperone/DNA topoisomerase II/histidine kinase"/>
    <property type="match status" value="1"/>
</dbReference>
<dbReference type="Pfam" id="PF17149">
    <property type="entry name" value="CHASE5"/>
    <property type="match status" value="1"/>
</dbReference>
<keyword evidence="4" id="KW-0808">Transferase</keyword>
<keyword evidence="14" id="KW-1133">Transmembrane helix</keyword>
<keyword evidence="5" id="KW-0547">Nucleotide-binding</keyword>
<dbReference type="OrthoDB" id="9810730at2"/>
<organism evidence="17 18">
    <name type="scientific">Photobacterium rosenbergii</name>
    <dbReference type="NCBI Taxonomy" id="294936"/>
    <lineage>
        <taxon>Bacteria</taxon>
        <taxon>Pseudomonadati</taxon>
        <taxon>Pseudomonadota</taxon>
        <taxon>Gammaproteobacteria</taxon>
        <taxon>Vibrionales</taxon>
        <taxon>Vibrionaceae</taxon>
        <taxon>Photobacterium</taxon>
    </lineage>
</organism>
<gene>
    <name evidence="17" type="ORF">C9J01_00540</name>
</gene>
<keyword evidence="14" id="KW-0472">Membrane</keyword>
<evidence type="ECO:0000313" key="17">
    <source>
        <dbReference type="EMBL" id="PSW15544.1"/>
    </source>
</evidence>
<dbReference type="InterPro" id="IPR036097">
    <property type="entry name" value="HisK_dim/P_sf"/>
</dbReference>
<comment type="catalytic activity">
    <reaction evidence="1">
        <text>ATP + protein L-histidine = ADP + protein N-phospho-L-histidine.</text>
        <dbReference type="EC" id="2.7.13.3"/>
    </reaction>
</comment>
<evidence type="ECO:0000256" key="13">
    <source>
        <dbReference type="SAM" id="MobiDB-lite"/>
    </source>
</evidence>
<evidence type="ECO:0000256" key="6">
    <source>
        <dbReference type="ARBA" id="ARBA00022777"/>
    </source>
</evidence>
<dbReference type="Pfam" id="PF00512">
    <property type="entry name" value="HisKA"/>
    <property type="match status" value="1"/>
</dbReference>
<dbReference type="EC" id="2.7.13.3" evidence="2"/>
<feature type="coiled-coil region" evidence="12">
    <location>
        <begin position="226"/>
        <end position="253"/>
    </location>
</feature>
<evidence type="ECO:0000259" key="16">
    <source>
        <dbReference type="PROSITE" id="PS50110"/>
    </source>
</evidence>
<evidence type="ECO:0000256" key="2">
    <source>
        <dbReference type="ARBA" id="ARBA00012438"/>
    </source>
</evidence>
<evidence type="ECO:0000256" key="14">
    <source>
        <dbReference type="SAM" id="Phobius"/>
    </source>
</evidence>
<comment type="caution">
    <text evidence="17">The sequence shown here is derived from an EMBL/GenBank/DDBJ whole genome shotgun (WGS) entry which is preliminary data.</text>
</comment>
<dbReference type="SMART" id="SM00387">
    <property type="entry name" value="HATPase_c"/>
    <property type="match status" value="1"/>
</dbReference>
<dbReference type="SUPFAM" id="SSF47384">
    <property type="entry name" value="Homodimeric domain of signal transducing histidine kinase"/>
    <property type="match status" value="1"/>
</dbReference>
<dbReference type="PANTHER" id="PTHR45339">
    <property type="entry name" value="HYBRID SIGNAL TRANSDUCTION HISTIDINE KINASE J"/>
    <property type="match status" value="1"/>
</dbReference>
<accession>A0A2T3NJ50</accession>
<dbReference type="InterPro" id="IPR036890">
    <property type="entry name" value="HATPase_C_sf"/>
</dbReference>
<protein>
    <recommendedName>
        <fullName evidence="10">Sensory/regulatory protein RpfC</fullName>
        <ecNumber evidence="2">2.7.13.3</ecNumber>
    </recommendedName>
</protein>
<evidence type="ECO:0000256" key="10">
    <source>
        <dbReference type="ARBA" id="ARBA00068150"/>
    </source>
</evidence>
<dbReference type="CDD" id="cd16922">
    <property type="entry name" value="HATPase_EvgS-ArcB-TorS-like"/>
    <property type="match status" value="1"/>
</dbReference>